<keyword evidence="2" id="KW-0964">Secreted</keyword>
<dbReference type="Proteomes" id="UP000092460">
    <property type="component" value="Unassembled WGS sequence"/>
</dbReference>
<dbReference type="InterPro" id="IPR001254">
    <property type="entry name" value="Trypsin_dom"/>
</dbReference>
<dbReference type="Gene3D" id="2.40.10.10">
    <property type="entry name" value="Trypsin-like serine proteases"/>
    <property type="match status" value="1"/>
</dbReference>
<evidence type="ECO:0000313" key="12">
    <source>
        <dbReference type="Proteomes" id="UP000092460"/>
    </source>
</evidence>
<evidence type="ECO:0000256" key="2">
    <source>
        <dbReference type="ARBA" id="ARBA00022525"/>
    </source>
</evidence>
<keyword evidence="4" id="KW-0378">Hydrolase</keyword>
<evidence type="ECO:0000313" key="11">
    <source>
        <dbReference type="EnsemblMetazoa" id="GPPI020686-PA"/>
    </source>
</evidence>
<dbReference type="PANTHER" id="PTHR24264:SF65">
    <property type="entry name" value="SRCR DOMAIN-CONTAINING PROTEIN"/>
    <property type="match status" value="1"/>
</dbReference>
<accession>A0A1B0B6S2</accession>
<dbReference type="InterPro" id="IPR050127">
    <property type="entry name" value="Serine_Proteases_S1"/>
</dbReference>
<evidence type="ECO:0000259" key="10">
    <source>
        <dbReference type="PROSITE" id="PS50240"/>
    </source>
</evidence>
<dbReference type="GO" id="GO:0005615">
    <property type="term" value="C:extracellular space"/>
    <property type="evidence" value="ECO:0007669"/>
    <property type="project" value="TreeGrafter"/>
</dbReference>
<dbReference type="InterPro" id="IPR009003">
    <property type="entry name" value="Peptidase_S1_PA"/>
</dbReference>
<evidence type="ECO:0000256" key="9">
    <source>
        <dbReference type="ARBA" id="ARBA00077177"/>
    </source>
</evidence>
<evidence type="ECO:0000256" key="3">
    <source>
        <dbReference type="ARBA" id="ARBA00022670"/>
    </source>
</evidence>
<evidence type="ECO:0000256" key="1">
    <source>
        <dbReference type="ARBA" id="ARBA00004613"/>
    </source>
</evidence>
<dbReference type="CDD" id="cd00190">
    <property type="entry name" value="Tryp_SPc"/>
    <property type="match status" value="1"/>
</dbReference>
<organism evidence="11 12">
    <name type="scientific">Glossina palpalis gambiensis</name>
    <dbReference type="NCBI Taxonomy" id="67801"/>
    <lineage>
        <taxon>Eukaryota</taxon>
        <taxon>Metazoa</taxon>
        <taxon>Ecdysozoa</taxon>
        <taxon>Arthropoda</taxon>
        <taxon>Hexapoda</taxon>
        <taxon>Insecta</taxon>
        <taxon>Pterygota</taxon>
        <taxon>Neoptera</taxon>
        <taxon>Endopterygota</taxon>
        <taxon>Diptera</taxon>
        <taxon>Brachycera</taxon>
        <taxon>Muscomorpha</taxon>
        <taxon>Hippoboscoidea</taxon>
        <taxon>Glossinidae</taxon>
        <taxon>Glossina</taxon>
    </lineage>
</organism>
<proteinExistence type="predicted"/>
<dbReference type="EnsemblMetazoa" id="GPPI020686-RA">
    <property type="protein sequence ID" value="GPPI020686-PA"/>
    <property type="gene ID" value="GPPI020686"/>
</dbReference>
<dbReference type="PROSITE" id="PS50240">
    <property type="entry name" value="TRYPSIN_DOM"/>
    <property type="match status" value="1"/>
</dbReference>
<dbReference type="InterPro" id="IPR033116">
    <property type="entry name" value="TRYPSIN_SER"/>
</dbReference>
<dbReference type="GO" id="GO:0004252">
    <property type="term" value="F:serine-type endopeptidase activity"/>
    <property type="evidence" value="ECO:0007669"/>
    <property type="project" value="InterPro"/>
</dbReference>
<dbReference type="PRINTS" id="PR00722">
    <property type="entry name" value="CHYMOTRYPSIN"/>
</dbReference>
<dbReference type="AlphaFoldDB" id="A0A1B0B6S2"/>
<dbReference type="VEuPathDB" id="VectorBase:GPPI020686"/>
<reference evidence="12" key="1">
    <citation type="submission" date="2015-01" db="EMBL/GenBank/DDBJ databases">
        <authorList>
            <person name="Aksoy S."/>
            <person name="Warren W."/>
            <person name="Wilson R.K."/>
        </authorList>
    </citation>
    <scope>NUCLEOTIDE SEQUENCE [LARGE SCALE GENOMIC DNA]</scope>
    <source>
        <strain evidence="12">IAEA</strain>
    </source>
</reference>
<evidence type="ECO:0000256" key="7">
    <source>
        <dbReference type="ARBA" id="ARBA00057221"/>
    </source>
</evidence>
<dbReference type="InterPro" id="IPR001314">
    <property type="entry name" value="Peptidase_S1A"/>
</dbReference>
<evidence type="ECO:0000256" key="4">
    <source>
        <dbReference type="ARBA" id="ARBA00022801"/>
    </source>
</evidence>
<comment type="subcellular location">
    <subcellularLocation>
        <location evidence="1">Secreted</location>
    </subcellularLocation>
</comment>
<sequence length="269" mass="30578">MFLLSGIYHYFFNFLLGQAEQSPIVGGQVVGVNEILKYSFMVSLQEKFQVSRILEEEEFKHFCGGSLLNNKWILTSAHCLWQRNLENVFAVIGRGNLRNVSREEYRPVQRVEYIYFQYSSLRNDIALLRLYEAYNGFTTYAQIPSYGMKAYRKSPCKIIGFGAKQFAGAVPNQMYKAEVYVLSNRDCRRLLNSAWAPQKGDNQVCALGLTQDTCQGDSGGPLICKYQGKFYVYGIISHGLSCGLMNVPAIYTIAGAYKEWINSVMNETK</sequence>
<keyword evidence="5" id="KW-0720">Serine protease</keyword>
<keyword evidence="3" id="KW-0645">Protease</keyword>
<evidence type="ECO:0000256" key="8">
    <source>
        <dbReference type="ARBA" id="ARBA00067663"/>
    </source>
</evidence>
<keyword evidence="6" id="KW-1015">Disulfide bond</keyword>
<comment type="function">
    <text evidence="7">Protein with lectin and protease activity involved in the establishment of trypanosome infections in tsetse flies. Binds D-glucosamine and agglutinates bloodstream-form trypanosomes and rabbit red blood cells. Capable of inducing transformation of bloodstream-form trypanosomes into procyclic (midgut) forms in vitro.</text>
</comment>
<evidence type="ECO:0000256" key="5">
    <source>
        <dbReference type="ARBA" id="ARBA00022825"/>
    </source>
</evidence>
<dbReference type="GO" id="GO:0006508">
    <property type="term" value="P:proteolysis"/>
    <property type="evidence" value="ECO:0007669"/>
    <property type="project" value="UniProtKB-KW"/>
</dbReference>
<dbReference type="InterPro" id="IPR043504">
    <property type="entry name" value="Peptidase_S1_PA_chymotrypsin"/>
</dbReference>
<dbReference type="Pfam" id="PF00089">
    <property type="entry name" value="Trypsin"/>
    <property type="match status" value="1"/>
</dbReference>
<dbReference type="EMBL" id="JXJN01009217">
    <property type="status" value="NOT_ANNOTATED_CDS"/>
    <property type="molecule type" value="Genomic_DNA"/>
</dbReference>
<dbReference type="PANTHER" id="PTHR24264">
    <property type="entry name" value="TRYPSIN-RELATED"/>
    <property type="match status" value="1"/>
</dbReference>
<reference evidence="11" key="2">
    <citation type="submission" date="2020-05" db="UniProtKB">
        <authorList>
            <consortium name="EnsemblMetazoa"/>
        </authorList>
    </citation>
    <scope>IDENTIFICATION</scope>
    <source>
        <strain evidence="11">IAEA</strain>
    </source>
</reference>
<name>A0A1B0B6S2_9MUSC</name>
<keyword evidence="12" id="KW-1185">Reference proteome</keyword>
<dbReference type="PROSITE" id="PS00135">
    <property type="entry name" value="TRYPSIN_SER"/>
    <property type="match status" value="1"/>
</dbReference>
<feature type="domain" description="Peptidase S1" evidence="10">
    <location>
        <begin position="24"/>
        <end position="266"/>
    </location>
</feature>
<dbReference type="STRING" id="67801.A0A1B0B6S2"/>
<dbReference type="SUPFAM" id="SSF50494">
    <property type="entry name" value="Trypsin-like serine proteases"/>
    <property type="match status" value="1"/>
</dbReference>
<evidence type="ECO:0000256" key="6">
    <source>
        <dbReference type="ARBA" id="ARBA00023157"/>
    </source>
</evidence>
<protein>
    <recommendedName>
        <fullName evidence="8">Lectizyme</fullName>
    </recommendedName>
    <alternativeName>
        <fullName evidence="9">Proteolytic lectin</fullName>
    </alternativeName>
</protein>
<dbReference type="SMART" id="SM00020">
    <property type="entry name" value="Tryp_SPc"/>
    <property type="match status" value="1"/>
</dbReference>
<dbReference type="FunFam" id="2.40.10.10:FF:000068">
    <property type="entry name" value="transmembrane protease serine 2"/>
    <property type="match status" value="1"/>
</dbReference>